<dbReference type="InterPro" id="IPR038081">
    <property type="entry name" value="CalX-like_sf"/>
</dbReference>
<keyword evidence="2" id="KW-1185">Reference proteome</keyword>
<dbReference type="AlphaFoldDB" id="A0A316B2D2"/>
<accession>A0A316B2D2</accession>
<comment type="caution">
    <text evidence="1">The sequence shown here is derived from an EMBL/GenBank/DDBJ whole genome shotgun (WGS) entry which is preliminary data.</text>
</comment>
<protein>
    <submittedName>
        <fullName evidence="1">Heme-binding HmuY-like protein</fullName>
    </submittedName>
</protein>
<dbReference type="InterPro" id="IPR025921">
    <property type="entry name" value="HmuY"/>
</dbReference>
<proteinExistence type="predicted"/>
<dbReference type="Gene3D" id="2.60.40.2030">
    <property type="match status" value="1"/>
</dbReference>
<reference evidence="1 2" key="1">
    <citation type="submission" date="2018-03" db="EMBL/GenBank/DDBJ databases">
        <title>Genomic Encyclopedia of Archaeal and Bacterial Type Strains, Phase II (KMG-II): from individual species to whole genera.</title>
        <authorList>
            <person name="Goeker M."/>
        </authorList>
    </citation>
    <scope>NUCLEOTIDE SEQUENCE [LARGE SCALE GENOMIC DNA]</scope>
    <source>
        <strain evidence="1 2">DSM 100346</strain>
    </source>
</reference>
<dbReference type="OrthoDB" id="1091850at2"/>
<gene>
    <name evidence="1" type="ORF">CLV98_1108</name>
</gene>
<dbReference type="Pfam" id="PF14064">
    <property type="entry name" value="HmuY"/>
    <property type="match status" value="1"/>
</dbReference>
<organism evidence="1 2">
    <name type="scientific">Dyadobacter jejuensis</name>
    <dbReference type="NCBI Taxonomy" id="1082580"/>
    <lineage>
        <taxon>Bacteria</taxon>
        <taxon>Pseudomonadati</taxon>
        <taxon>Bacteroidota</taxon>
        <taxon>Cytophagia</taxon>
        <taxon>Cytophagales</taxon>
        <taxon>Spirosomataceae</taxon>
        <taxon>Dyadobacter</taxon>
    </lineage>
</organism>
<dbReference type="CDD" id="cd12105">
    <property type="entry name" value="HmuY"/>
    <property type="match status" value="1"/>
</dbReference>
<sequence length="476" mass="51837">MYQTLSKYLLIFFLLGLIPSCKDDEVPLPDLLAQFDAAEQGISDTESSISVTLKLSREAPEAIHLEVSMTPDGLSYGTEFTTIPTATNNQISLTIPKGATEVQFEVQKAQNIFLNGTESIEFALLTASSPALLGSTTNFLLKFGSIVSTGSDMQLNGLKGAESGSSAANSVFVDLSNNQQLAVERASWDLGFYTGDDFRVILNNTTSATTRATAKTDLNQVTASDTIPASNWSMGYTAESFELIDDITGDLSKTVIAAISSNDSENKVYILNRGTGGGVPARRWWKIRVLRKGSDGYTLQYAPITSNSFQTIDIAKDPSYHFNYVFLGQDNAASQTAQLTAAEPVANNWDFKWGYSLYETALGAGTIPYAFSDLIAINHRSGVMAAEVSTSTVSYENFSEQHIGTITFEDDLYAIGANWRVTSSATEPIGVRTDRFYVIKDPAGNVYKIKFISFHANDGGERGKPKFEYQLVKKTN</sequence>
<evidence type="ECO:0000313" key="2">
    <source>
        <dbReference type="Proteomes" id="UP000245880"/>
    </source>
</evidence>
<dbReference type="Proteomes" id="UP000245880">
    <property type="component" value="Unassembled WGS sequence"/>
</dbReference>
<evidence type="ECO:0000313" key="1">
    <source>
        <dbReference type="EMBL" id="PWJ56697.1"/>
    </source>
</evidence>
<dbReference type="EMBL" id="QGDT01000010">
    <property type="protein sequence ID" value="PWJ56697.1"/>
    <property type="molecule type" value="Genomic_DNA"/>
</dbReference>
<dbReference type="RefSeq" id="WP_109676026.1">
    <property type="nucleotide sequence ID" value="NZ_QGDT01000010.1"/>
</dbReference>
<name>A0A316B2D2_9BACT</name>